<reference evidence="1 2" key="1">
    <citation type="journal article" date="2016" name="Mol. Biol. Evol.">
        <title>Comparative Genomics of Early-Diverging Mushroom-Forming Fungi Provides Insights into the Origins of Lignocellulose Decay Capabilities.</title>
        <authorList>
            <person name="Nagy L.G."/>
            <person name="Riley R."/>
            <person name="Tritt A."/>
            <person name="Adam C."/>
            <person name="Daum C."/>
            <person name="Floudas D."/>
            <person name="Sun H."/>
            <person name="Yadav J.S."/>
            <person name="Pangilinan J."/>
            <person name="Larsson K.H."/>
            <person name="Matsuura K."/>
            <person name="Barry K."/>
            <person name="Labutti K."/>
            <person name="Kuo R."/>
            <person name="Ohm R.A."/>
            <person name="Bhattacharya S.S."/>
            <person name="Shirouzu T."/>
            <person name="Yoshinaga Y."/>
            <person name="Martin F.M."/>
            <person name="Grigoriev I.V."/>
            <person name="Hibbett D.S."/>
        </authorList>
    </citation>
    <scope>NUCLEOTIDE SEQUENCE [LARGE SCALE GENOMIC DNA]</scope>
    <source>
        <strain evidence="1 2">CBS 109695</strain>
    </source>
</reference>
<organism evidence="1 2">
    <name type="scientific">Athelia psychrophila</name>
    <dbReference type="NCBI Taxonomy" id="1759441"/>
    <lineage>
        <taxon>Eukaryota</taxon>
        <taxon>Fungi</taxon>
        <taxon>Dikarya</taxon>
        <taxon>Basidiomycota</taxon>
        <taxon>Agaricomycotina</taxon>
        <taxon>Agaricomycetes</taxon>
        <taxon>Agaricomycetidae</taxon>
        <taxon>Atheliales</taxon>
        <taxon>Atheliaceae</taxon>
        <taxon>Athelia</taxon>
    </lineage>
</organism>
<evidence type="ECO:0000313" key="2">
    <source>
        <dbReference type="Proteomes" id="UP000076532"/>
    </source>
</evidence>
<sequence length="58" mass="6686">MARPRMDTLYRIPPPPRHTLFIHYCSPPTINIASPHPNAPPTPKVLSQHPHHCTLYHM</sequence>
<proteinExistence type="predicted"/>
<feature type="non-terminal residue" evidence="1">
    <location>
        <position position="58"/>
    </location>
</feature>
<name>A0A166W737_9AGAM</name>
<gene>
    <name evidence="1" type="ORF">FIBSPDRAFT_847369</name>
</gene>
<dbReference type="Proteomes" id="UP000076532">
    <property type="component" value="Unassembled WGS sequence"/>
</dbReference>
<evidence type="ECO:0000313" key="1">
    <source>
        <dbReference type="EMBL" id="KZP33453.1"/>
    </source>
</evidence>
<accession>A0A166W737</accession>
<protein>
    <submittedName>
        <fullName evidence="1">Uncharacterized protein</fullName>
    </submittedName>
</protein>
<keyword evidence="2" id="KW-1185">Reference proteome</keyword>
<dbReference type="EMBL" id="KV417482">
    <property type="protein sequence ID" value="KZP33453.1"/>
    <property type="molecule type" value="Genomic_DNA"/>
</dbReference>
<dbReference type="AlphaFoldDB" id="A0A166W737"/>